<keyword evidence="2" id="KW-1185">Reference proteome</keyword>
<dbReference type="AlphaFoldDB" id="A0A510DXS1"/>
<dbReference type="EMBL" id="AP018929">
    <property type="protein sequence ID" value="BBG24997.1"/>
    <property type="molecule type" value="Genomic_DNA"/>
</dbReference>
<reference evidence="1 2" key="1">
    <citation type="journal article" date="2020" name="Int. J. Syst. Evol. Microbiol.">
        <title>Sulfuracidifex tepidarius gen. nov., sp. nov. and transfer of Sulfolobus metallicus Huber and Stetter 1992 to the genus Sulfuracidifex as Sulfuracidifex metallicus comb. nov.</title>
        <authorList>
            <person name="Itoh T."/>
            <person name="Miura T."/>
            <person name="Sakai H.D."/>
            <person name="Kato S."/>
            <person name="Ohkuma M."/>
            <person name="Takashina T."/>
        </authorList>
    </citation>
    <scope>NUCLEOTIDE SEQUENCE [LARGE SCALE GENOMIC DNA]</scope>
    <source>
        <strain evidence="1 2">IC-006</strain>
    </source>
</reference>
<dbReference type="RefSeq" id="WP_256202703.1">
    <property type="nucleotide sequence ID" value="NZ_BBCL01000021.1"/>
</dbReference>
<name>A0A510DXS1_9CREN</name>
<accession>A0A510DXS1</accession>
<organism evidence="1 2">
    <name type="scientific">Sulfuracidifex tepidarius</name>
    <dbReference type="NCBI Taxonomy" id="1294262"/>
    <lineage>
        <taxon>Archaea</taxon>
        <taxon>Thermoproteota</taxon>
        <taxon>Thermoprotei</taxon>
        <taxon>Sulfolobales</taxon>
        <taxon>Sulfolobaceae</taxon>
        <taxon>Sulfuracidifex</taxon>
    </lineage>
</organism>
<dbReference type="KEGG" id="step:IC006_2331"/>
<evidence type="ECO:0000313" key="1">
    <source>
        <dbReference type="EMBL" id="BBG24997.1"/>
    </source>
</evidence>
<evidence type="ECO:0000313" key="2">
    <source>
        <dbReference type="Proteomes" id="UP000322983"/>
    </source>
</evidence>
<proteinExistence type="predicted"/>
<dbReference type="Proteomes" id="UP000322983">
    <property type="component" value="Chromosome"/>
</dbReference>
<sequence length="43" mass="5000">MSLKSKVREAAQILKENQVPLWLFADDSLFTLERNYLARFGLS</sequence>
<gene>
    <name evidence="1" type="ORF">IC006_2331</name>
</gene>
<protein>
    <submittedName>
        <fullName evidence="1">Uncharacterized protein</fullName>
    </submittedName>
</protein>